<evidence type="ECO:0000259" key="2">
    <source>
        <dbReference type="Pfam" id="PF07859"/>
    </source>
</evidence>
<evidence type="ECO:0000313" key="4">
    <source>
        <dbReference type="Proteomes" id="UP001583186"/>
    </source>
</evidence>
<evidence type="ECO:0000313" key="3">
    <source>
        <dbReference type="EMBL" id="KAL1888132.1"/>
    </source>
</evidence>
<proteinExistence type="predicted"/>
<dbReference type="Pfam" id="PF07859">
    <property type="entry name" value="Abhydrolase_3"/>
    <property type="match status" value="1"/>
</dbReference>
<gene>
    <name evidence="3" type="ORF">Sste5346_009742</name>
</gene>
<dbReference type="EMBL" id="JAWCUI010000099">
    <property type="protein sequence ID" value="KAL1888132.1"/>
    <property type="molecule type" value="Genomic_DNA"/>
</dbReference>
<name>A0ABR3YJS7_9PEZI</name>
<dbReference type="Gene3D" id="3.40.50.1820">
    <property type="entry name" value="alpha/beta hydrolase"/>
    <property type="match status" value="1"/>
</dbReference>
<dbReference type="PANTHER" id="PTHR48081:SF8">
    <property type="entry name" value="ALPHA_BETA HYDROLASE FOLD-3 DOMAIN-CONTAINING PROTEIN-RELATED"/>
    <property type="match status" value="1"/>
</dbReference>
<keyword evidence="4" id="KW-1185">Reference proteome</keyword>
<comment type="caution">
    <text evidence="3">The sequence shown here is derived from an EMBL/GenBank/DDBJ whole genome shotgun (WGS) entry which is preliminary data.</text>
</comment>
<sequence length="345" mass="37885">MSTPTRYTHLSEPDPAWLAVAEAHAPLDALAAKMYSLPISEFRKVPYKPGPLPDNVPKPGIDITIRTDKVLVRDGTSIGVRIYEPLQRHDGQTLFFNVHGGGWTVGTPETEEAQNRMVAAGTDCVVVSVDYRLAPEFPFPYAVHDSMDALLWCIDQAVDLGIDPHKIVLGGGSAGANICAALSLICRDTGIQGTIIGQVLNIPVTCHPAHFPADQYEYRSYEQNKEVPLVDAARMHLYWYFYVPNPEIDGSNPLVSPLLAESLANLPPALVQVAGMDPLRDEGLAFAQALEKSGVNTTVKIYPGMPHAFYVYPNLTPSADYFETTVQWIRDVLQGDKETKNKETN</sequence>
<protein>
    <recommendedName>
        <fullName evidence="2">Alpha/beta hydrolase fold-3 domain-containing protein</fullName>
    </recommendedName>
</protein>
<dbReference type="SUPFAM" id="SSF53474">
    <property type="entry name" value="alpha/beta-Hydrolases"/>
    <property type="match status" value="1"/>
</dbReference>
<dbReference type="InterPro" id="IPR050300">
    <property type="entry name" value="GDXG_lipolytic_enzyme"/>
</dbReference>
<reference evidence="3 4" key="1">
    <citation type="journal article" date="2024" name="IMA Fungus">
        <title>IMA Genome - F19 : A genome assembly and annotation guide to empower mycologists, including annotated draft genome sequences of Ceratocystis pirilliformis, Diaporthe australafricana, Fusarium ophioides, Paecilomyces lecythidis, and Sporothrix stenoceras.</title>
        <authorList>
            <person name="Aylward J."/>
            <person name="Wilson A.M."/>
            <person name="Visagie C.M."/>
            <person name="Spraker J."/>
            <person name="Barnes I."/>
            <person name="Buitendag C."/>
            <person name="Ceriani C."/>
            <person name="Del Mar Angel L."/>
            <person name="du Plessis D."/>
            <person name="Fuchs T."/>
            <person name="Gasser K."/>
            <person name="Kramer D."/>
            <person name="Li W."/>
            <person name="Munsamy K."/>
            <person name="Piso A."/>
            <person name="Price J.L."/>
            <person name="Sonnekus B."/>
            <person name="Thomas C."/>
            <person name="van der Nest A."/>
            <person name="van Dijk A."/>
            <person name="van Heerden A."/>
            <person name="van Vuuren N."/>
            <person name="Yilmaz N."/>
            <person name="Duong T.A."/>
            <person name="van der Merwe N.A."/>
            <person name="Wingfield M.J."/>
            <person name="Wingfield B.D."/>
        </authorList>
    </citation>
    <scope>NUCLEOTIDE SEQUENCE [LARGE SCALE GENOMIC DNA]</scope>
    <source>
        <strain evidence="3 4">CMW 5346</strain>
    </source>
</reference>
<evidence type="ECO:0000256" key="1">
    <source>
        <dbReference type="ARBA" id="ARBA00022801"/>
    </source>
</evidence>
<dbReference type="Proteomes" id="UP001583186">
    <property type="component" value="Unassembled WGS sequence"/>
</dbReference>
<organism evidence="3 4">
    <name type="scientific">Sporothrix stenoceras</name>
    <dbReference type="NCBI Taxonomy" id="5173"/>
    <lineage>
        <taxon>Eukaryota</taxon>
        <taxon>Fungi</taxon>
        <taxon>Dikarya</taxon>
        <taxon>Ascomycota</taxon>
        <taxon>Pezizomycotina</taxon>
        <taxon>Sordariomycetes</taxon>
        <taxon>Sordariomycetidae</taxon>
        <taxon>Ophiostomatales</taxon>
        <taxon>Ophiostomataceae</taxon>
        <taxon>Sporothrix</taxon>
    </lineage>
</organism>
<dbReference type="InterPro" id="IPR029058">
    <property type="entry name" value="AB_hydrolase_fold"/>
</dbReference>
<keyword evidence="1" id="KW-0378">Hydrolase</keyword>
<feature type="domain" description="Alpha/beta hydrolase fold-3" evidence="2">
    <location>
        <begin position="96"/>
        <end position="310"/>
    </location>
</feature>
<dbReference type="PANTHER" id="PTHR48081">
    <property type="entry name" value="AB HYDROLASE SUPERFAMILY PROTEIN C4A8.06C"/>
    <property type="match status" value="1"/>
</dbReference>
<accession>A0ABR3YJS7</accession>
<dbReference type="InterPro" id="IPR013094">
    <property type="entry name" value="AB_hydrolase_3"/>
</dbReference>